<accession>A0A6N3XAW8</accession>
<reference evidence="1 2" key="1">
    <citation type="submission" date="2015-01" db="EMBL/GenBank/DDBJ databases">
        <title>Lifestyle Evolution in Cyanobacterial Symbionts of Sponges.</title>
        <authorList>
            <person name="Burgsdorf I."/>
            <person name="Slaby B.M."/>
            <person name="Handley K.M."/>
            <person name="Haber M."/>
            <person name="Blom J."/>
            <person name="Marshall C.W."/>
            <person name="Gilbert J.A."/>
            <person name="Hentschel U."/>
            <person name="Steindler L."/>
        </authorList>
    </citation>
    <scope>NUCLEOTIDE SEQUENCE [LARGE SCALE GENOMIC DNA]</scope>
    <source>
        <strain evidence="1">142</strain>
    </source>
</reference>
<sequence length="285" mass="29053">VAVTDNDTPNLVVSTEAVTVAEAGSAIYMVRLAKQPTDAVTVTVLGMGNGVSVDTDGGMQGQQASLSFTTGNWNAEQTVTVSAADDDNTIFETVTLTHTADGGGYDAVSQALVVVNVTDDDTGSLVVSPEAVTVAEKGSATYTVKLATEPTDGVMVTVQGMGNGVSVDTDRRRGGQQTSLGFTTSNWDRWQTVTVWAAADDNIVFETVTLAHSAVGGGYDAVNQALVVVTVTDDDTAGLVVSAETVNVVEEDSATYTVKLATPPTGAVTVTVGGMGSGVSVDTDS</sequence>
<name>A0A6N3XAW8_9SYNE</name>
<feature type="non-terminal residue" evidence="1">
    <location>
        <position position="285"/>
    </location>
</feature>
<feature type="non-terminal residue" evidence="1">
    <location>
        <position position="1"/>
    </location>
</feature>
<organism evidence="1 2">
    <name type="scientific">Candidatus Synechococcus spongiarum 142</name>
    <dbReference type="NCBI Taxonomy" id="1608213"/>
    <lineage>
        <taxon>Bacteria</taxon>
        <taxon>Bacillati</taxon>
        <taxon>Cyanobacteriota</taxon>
        <taxon>Cyanophyceae</taxon>
        <taxon>Synechococcales</taxon>
        <taxon>Synechococcaceae</taxon>
        <taxon>Synechococcus</taxon>
    </lineage>
</organism>
<gene>
    <name evidence="1" type="ORF">TH68_05920</name>
</gene>
<evidence type="ECO:0000313" key="2">
    <source>
        <dbReference type="Proteomes" id="UP000035054"/>
    </source>
</evidence>
<dbReference type="AlphaFoldDB" id="A0A6N3XAW8"/>
<dbReference type="EMBL" id="JXUO01000199">
    <property type="protein sequence ID" value="KKZ13971.1"/>
    <property type="molecule type" value="Genomic_DNA"/>
</dbReference>
<evidence type="ECO:0008006" key="3">
    <source>
        <dbReference type="Google" id="ProtNLM"/>
    </source>
</evidence>
<dbReference type="Proteomes" id="UP000035054">
    <property type="component" value="Unassembled WGS sequence"/>
</dbReference>
<evidence type="ECO:0000313" key="1">
    <source>
        <dbReference type="EMBL" id="KKZ13971.1"/>
    </source>
</evidence>
<comment type="caution">
    <text evidence="1">The sequence shown here is derived from an EMBL/GenBank/DDBJ whole genome shotgun (WGS) entry which is preliminary data.</text>
</comment>
<protein>
    <recommendedName>
        <fullName evidence="3">Calx-beta domain-containing protein</fullName>
    </recommendedName>
</protein>
<proteinExistence type="predicted"/>